<dbReference type="SUPFAM" id="SSF53822">
    <property type="entry name" value="Periplasmic binding protein-like I"/>
    <property type="match status" value="1"/>
</dbReference>
<dbReference type="GeneID" id="97192494"/>
<keyword evidence="6" id="KW-1185">Reference proteome</keyword>
<organism evidence="5 6">
    <name type="scientific">Sellimonas intestinalis</name>
    <dbReference type="NCBI Taxonomy" id="1653434"/>
    <lineage>
        <taxon>Bacteria</taxon>
        <taxon>Bacillati</taxon>
        <taxon>Bacillota</taxon>
        <taxon>Clostridia</taxon>
        <taxon>Lachnospirales</taxon>
        <taxon>Lachnospiraceae</taxon>
        <taxon>Sellimonas</taxon>
    </lineage>
</organism>
<dbReference type="Pfam" id="PF13377">
    <property type="entry name" value="Peripla_BP_3"/>
    <property type="match status" value="1"/>
</dbReference>
<dbReference type="Pfam" id="PF00356">
    <property type="entry name" value="LacI"/>
    <property type="match status" value="1"/>
</dbReference>
<evidence type="ECO:0000313" key="5">
    <source>
        <dbReference type="EMBL" id="RGE90196.1"/>
    </source>
</evidence>
<dbReference type="Gene3D" id="1.10.260.40">
    <property type="entry name" value="lambda repressor-like DNA-binding domains"/>
    <property type="match status" value="1"/>
</dbReference>
<keyword evidence="2" id="KW-0238">DNA-binding</keyword>
<dbReference type="CDD" id="cd06267">
    <property type="entry name" value="PBP1_LacI_sugar_binding-like"/>
    <property type="match status" value="1"/>
</dbReference>
<protein>
    <submittedName>
        <fullName evidence="5">LacI family transcriptional regulator</fullName>
    </submittedName>
</protein>
<dbReference type="PROSITE" id="PS50932">
    <property type="entry name" value="HTH_LACI_2"/>
    <property type="match status" value="1"/>
</dbReference>
<dbReference type="GO" id="GO:0003700">
    <property type="term" value="F:DNA-binding transcription factor activity"/>
    <property type="evidence" value="ECO:0007669"/>
    <property type="project" value="TreeGrafter"/>
</dbReference>
<sequence>MVTIKDIAQAANVSAMTVSNVIHGRTKKVSKETKERIEQIMEEMQYVPNMGARMLVQNESRIIGVISNFLSDTEHETLYHPLAAEMIGEIEKEVRARGYYLMLYSASTEKEIRDLIHTWKVDGLLTIGIPTEICRKLGQEIKMPAVFTDCYFRDDERYRNVGTEDEEGAYLAASYLIEKGHRRIAFVTDGPYDENERPMDGAERKLKGYQRALRESHLSFDEEHVYRGSMQAEKQLTMMQSLIGHIFDYTAVIFSRDSYALEAMDYFRHHGVWIPKDISVIGFDDLTMSRLAYPRLTTIRQGAGEKGREAAKLLFQALEEKEEKKVEIRIPVRLMERETVKELYV</sequence>
<dbReference type="EMBL" id="QVLX01000001">
    <property type="protein sequence ID" value="RGE90196.1"/>
    <property type="molecule type" value="Genomic_DNA"/>
</dbReference>
<keyword evidence="1" id="KW-0805">Transcription regulation</keyword>
<evidence type="ECO:0000256" key="3">
    <source>
        <dbReference type="ARBA" id="ARBA00023163"/>
    </source>
</evidence>
<dbReference type="PROSITE" id="PS00356">
    <property type="entry name" value="HTH_LACI_1"/>
    <property type="match status" value="1"/>
</dbReference>
<dbReference type="GO" id="GO:0000976">
    <property type="term" value="F:transcription cis-regulatory region binding"/>
    <property type="evidence" value="ECO:0007669"/>
    <property type="project" value="TreeGrafter"/>
</dbReference>
<dbReference type="InterPro" id="IPR000843">
    <property type="entry name" value="HTH_LacI"/>
</dbReference>
<dbReference type="OrthoDB" id="9796186at2"/>
<keyword evidence="3" id="KW-0804">Transcription</keyword>
<accession>A0A3E3K691</accession>
<proteinExistence type="predicted"/>
<dbReference type="SMART" id="SM00354">
    <property type="entry name" value="HTH_LACI"/>
    <property type="match status" value="1"/>
</dbReference>
<evidence type="ECO:0000256" key="2">
    <source>
        <dbReference type="ARBA" id="ARBA00023125"/>
    </source>
</evidence>
<dbReference type="CDD" id="cd01392">
    <property type="entry name" value="HTH_LacI"/>
    <property type="match status" value="1"/>
</dbReference>
<evidence type="ECO:0000256" key="1">
    <source>
        <dbReference type="ARBA" id="ARBA00023015"/>
    </source>
</evidence>
<name>A0A3E3K691_9FIRM</name>
<dbReference type="InterPro" id="IPR046335">
    <property type="entry name" value="LacI/GalR-like_sensor"/>
</dbReference>
<gene>
    <name evidence="5" type="ORF">DW016_02825</name>
</gene>
<reference evidence="5 6" key="1">
    <citation type="submission" date="2018-08" db="EMBL/GenBank/DDBJ databases">
        <title>A genome reference for cultivated species of the human gut microbiota.</title>
        <authorList>
            <person name="Zou Y."/>
            <person name="Xue W."/>
            <person name="Luo G."/>
        </authorList>
    </citation>
    <scope>NUCLEOTIDE SEQUENCE [LARGE SCALE GENOMIC DNA]</scope>
    <source>
        <strain evidence="5 6">AF37-2AT</strain>
    </source>
</reference>
<dbReference type="AlphaFoldDB" id="A0A3E3K691"/>
<dbReference type="InterPro" id="IPR010982">
    <property type="entry name" value="Lambda_DNA-bd_dom_sf"/>
</dbReference>
<dbReference type="Gene3D" id="3.40.50.2300">
    <property type="match status" value="2"/>
</dbReference>
<dbReference type="PANTHER" id="PTHR30146:SF24">
    <property type="entry name" value="XYLOSE OPERON REGULATORY PROTEIN"/>
    <property type="match status" value="1"/>
</dbReference>
<evidence type="ECO:0000259" key="4">
    <source>
        <dbReference type="PROSITE" id="PS50932"/>
    </source>
</evidence>
<evidence type="ECO:0000313" key="6">
    <source>
        <dbReference type="Proteomes" id="UP000261080"/>
    </source>
</evidence>
<dbReference type="SUPFAM" id="SSF47413">
    <property type="entry name" value="lambda repressor-like DNA-binding domains"/>
    <property type="match status" value="1"/>
</dbReference>
<comment type="caution">
    <text evidence="5">The sequence shown here is derived from an EMBL/GenBank/DDBJ whole genome shotgun (WGS) entry which is preliminary data.</text>
</comment>
<feature type="domain" description="HTH lacI-type" evidence="4">
    <location>
        <begin position="2"/>
        <end position="57"/>
    </location>
</feature>
<dbReference type="Proteomes" id="UP000261080">
    <property type="component" value="Unassembled WGS sequence"/>
</dbReference>
<dbReference type="RefSeq" id="WP_048621648.1">
    <property type="nucleotide sequence ID" value="NZ_CALBAT010000002.1"/>
</dbReference>
<dbReference type="PANTHER" id="PTHR30146">
    <property type="entry name" value="LACI-RELATED TRANSCRIPTIONAL REPRESSOR"/>
    <property type="match status" value="1"/>
</dbReference>
<dbReference type="InterPro" id="IPR028082">
    <property type="entry name" value="Peripla_BP_I"/>
</dbReference>